<keyword evidence="2" id="KW-1185">Reference proteome</keyword>
<evidence type="ECO:0000313" key="2">
    <source>
        <dbReference type="Proteomes" id="UP000789901"/>
    </source>
</evidence>
<dbReference type="Proteomes" id="UP000789901">
    <property type="component" value="Unassembled WGS sequence"/>
</dbReference>
<dbReference type="InterPro" id="IPR011009">
    <property type="entry name" value="Kinase-like_dom_sf"/>
</dbReference>
<dbReference type="EMBL" id="CAJVQB010002363">
    <property type="protein sequence ID" value="CAG8571992.1"/>
    <property type="molecule type" value="Genomic_DNA"/>
</dbReference>
<dbReference type="Gene3D" id="1.10.510.10">
    <property type="entry name" value="Transferase(Phosphotransferase) domain 1"/>
    <property type="match status" value="1"/>
</dbReference>
<dbReference type="SUPFAM" id="SSF56112">
    <property type="entry name" value="Protein kinase-like (PK-like)"/>
    <property type="match status" value="1"/>
</dbReference>
<organism evidence="1 2">
    <name type="scientific">Gigaspora margarita</name>
    <dbReference type="NCBI Taxonomy" id="4874"/>
    <lineage>
        <taxon>Eukaryota</taxon>
        <taxon>Fungi</taxon>
        <taxon>Fungi incertae sedis</taxon>
        <taxon>Mucoromycota</taxon>
        <taxon>Glomeromycotina</taxon>
        <taxon>Glomeromycetes</taxon>
        <taxon>Diversisporales</taxon>
        <taxon>Gigasporaceae</taxon>
        <taxon>Gigaspora</taxon>
    </lineage>
</organism>
<evidence type="ECO:0000313" key="1">
    <source>
        <dbReference type="EMBL" id="CAG8571992.1"/>
    </source>
</evidence>
<comment type="caution">
    <text evidence="1">The sequence shown here is derived from an EMBL/GenBank/DDBJ whole genome shotgun (WGS) entry which is preliminary data.</text>
</comment>
<protein>
    <submittedName>
        <fullName evidence="1">40319_t:CDS:1</fullName>
    </submittedName>
</protein>
<reference evidence="1 2" key="1">
    <citation type="submission" date="2021-06" db="EMBL/GenBank/DDBJ databases">
        <authorList>
            <person name="Kallberg Y."/>
            <person name="Tangrot J."/>
            <person name="Rosling A."/>
        </authorList>
    </citation>
    <scope>NUCLEOTIDE SEQUENCE [LARGE SCALE GENOMIC DNA]</scope>
    <source>
        <strain evidence="1 2">120-4 pot B 10/14</strain>
    </source>
</reference>
<gene>
    <name evidence="1" type="ORF">GMARGA_LOCUS5530</name>
</gene>
<feature type="non-terminal residue" evidence="1">
    <location>
        <position position="180"/>
    </location>
</feature>
<proteinExistence type="predicted"/>
<sequence>MVPDRCSICGLPFSHQWCQKCEADNFKRKSCRWSSAVDNFSYLEWIPFENFDEVEFQTRGVFSVVYSGVWFEGPRQKWDDKDGIWLKIGLTKCALRRVENFDQTMSQEYLNNVRNYVVDCFGITRDPNDPPGCYIDIAIILRRIIDGLKRIHDNGLYHDNLHCENLLIDEGVDIRISDIG</sequence>
<name>A0ABN7UFX9_GIGMA</name>
<accession>A0ABN7UFX9</accession>